<feature type="domain" description="Chitin-binding type-1" evidence="6">
    <location>
        <begin position="194"/>
        <end position="263"/>
    </location>
</feature>
<evidence type="ECO:0000256" key="5">
    <source>
        <dbReference type="SAM" id="SignalP"/>
    </source>
</evidence>
<evidence type="ECO:0000256" key="3">
    <source>
        <dbReference type="PROSITE-ProRule" id="PRU00261"/>
    </source>
</evidence>
<name>A0AAV9XKH7_9PEZI</name>
<keyword evidence="2 3" id="KW-1015">Disulfide bond</keyword>
<dbReference type="EMBL" id="JAVHJO010000003">
    <property type="protein sequence ID" value="KAK6542097.1"/>
    <property type="molecule type" value="Genomic_DNA"/>
</dbReference>
<dbReference type="AlphaFoldDB" id="A0AAV9XKH7"/>
<organism evidence="7 8">
    <name type="scientific">Orbilia ellipsospora</name>
    <dbReference type="NCBI Taxonomy" id="2528407"/>
    <lineage>
        <taxon>Eukaryota</taxon>
        <taxon>Fungi</taxon>
        <taxon>Dikarya</taxon>
        <taxon>Ascomycota</taxon>
        <taxon>Pezizomycotina</taxon>
        <taxon>Orbiliomycetes</taxon>
        <taxon>Orbiliales</taxon>
        <taxon>Orbiliaceae</taxon>
        <taxon>Orbilia</taxon>
    </lineage>
</organism>
<keyword evidence="8" id="KW-1185">Reference proteome</keyword>
<feature type="disulfide bond" evidence="3">
    <location>
        <begin position="324"/>
        <end position="338"/>
    </location>
</feature>
<dbReference type="InterPro" id="IPR001002">
    <property type="entry name" value="Chitin-bd_1"/>
</dbReference>
<dbReference type="InterPro" id="IPR036861">
    <property type="entry name" value="Endochitinase-like_sf"/>
</dbReference>
<protein>
    <recommendedName>
        <fullName evidence="6">Chitin-binding type-1 domain-containing protein</fullName>
    </recommendedName>
</protein>
<evidence type="ECO:0000313" key="7">
    <source>
        <dbReference type="EMBL" id="KAK6542097.1"/>
    </source>
</evidence>
<feature type="compositionally biased region" description="Low complexity" evidence="4">
    <location>
        <begin position="275"/>
        <end position="304"/>
    </location>
</feature>
<feature type="domain" description="Chitin-binding type-1" evidence="6">
    <location>
        <begin position="305"/>
        <end position="352"/>
    </location>
</feature>
<evidence type="ECO:0000256" key="1">
    <source>
        <dbReference type="ARBA" id="ARBA00022669"/>
    </source>
</evidence>
<dbReference type="Proteomes" id="UP001365542">
    <property type="component" value="Unassembled WGS sequence"/>
</dbReference>
<feature type="chain" id="PRO_5043979139" description="Chitin-binding type-1 domain-containing protein" evidence="5">
    <location>
        <begin position="32"/>
        <end position="408"/>
    </location>
</feature>
<feature type="disulfide bond" evidence="3">
    <location>
        <begin position="161"/>
        <end position="175"/>
    </location>
</feature>
<proteinExistence type="predicted"/>
<feature type="domain" description="Chitin-binding type-1" evidence="6">
    <location>
        <begin position="359"/>
        <end position="408"/>
    </location>
</feature>
<dbReference type="Gene3D" id="3.30.60.10">
    <property type="entry name" value="Endochitinase-like"/>
    <property type="match status" value="4"/>
</dbReference>
<feature type="disulfide bond" evidence="3">
    <location>
        <begin position="382"/>
        <end position="396"/>
    </location>
</feature>
<dbReference type="SUPFAM" id="SSF57016">
    <property type="entry name" value="Plant lectins/antimicrobial peptides"/>
    <property type="match status" value="3"/>
</dbReference>
<dbReference type="GO" id="GO:0008061">
    <property type="term" value="F:chitin binding"/>
    <property type="evidence" value="ECO:0007669"/>
    <property type="project" value="UniProtKB-UniRule"/>
</dbReference>
<sequence>MMAFMMFLSFRLLSSLLLLASLNINSAAATAHPPSRSNKLDDLELESDLEYLASPDHYLYRRDAAPVGRQACSFWLHTDNTTDSSCSGILKNWNLTFTEFKALNSYRALFINPNNASDCTGVAQWDIYCVAGPLPPLTTTNGRCGPQFNDTTCPGSTYGPCCSVSGWCGSGYGFCGIGNCIGGSCTNGTGWSTDGKCGANATQPRCGGQFGVCCSSSGWCGNDTSHCGASCIAGACQLSSSTTQSTTLTPTQSAGCQAGQCWTSLPPTGPVTDGSIASTTANTSSSTKSTSTSSSTSTSTPKSSDGTCGGTKGYTCSGSTFGNCCSSKGYCGSTGVYCGEGCQKSWSSSCQTTNISSNNGRCGVISGSPAFTCTGGTFDGQCCSAGGYCGSSSSYCGTGCQTAYGKCS</sequence>
<evidence type="ECO:0000259" key="6">
    <source>
        <dbReference type="PROSITE" id="PS50941"/>
    </source>
</evidence>
<feature type="signal peptide" evidence="5">
    <location>
        <begin position="1"/>
        <end position="31"/>
    </location>
</feature>
<keyword evidence="1 3" id="KW-0147">Chitin-binding</keyword>
<dbReference type="PROSITE" id="PS50941">
    <property type="entry name" value="CHIT_BIND_I_2"/>
    <property type="match status" value="4"/>
</dbReference>
<reference evidence="7 8" key="1">
    <citation type="submission" date="2019-10" db="EMBL/GenBank/DDBJ databases">
        <authorList>
            <person name="Palmer J.M."/>
        </authorList>
    </citation>
    <scope>NUCLEOTIDE SEQUENCE [LARGE SCALE GENOMIC DNA]</scope>
    <source>
        <strain evidence="7 8">TWF694</strain>
    </source>
</reference>
<accession>A0AAV9XKH7</accession>
<comment type="caution">
    <text evidence="3">Lacks conserved residue(s) required for the propagation of feature annotation.</text>
</comment>
<dbReference type="PANTHER" id="PTHR47849">
    <property type="entry name" value="CHITIN-BINDING LECTIN 1"/>
    <property type="match status" value="1"/>
</dbReference>
<comment type="caution">
    <text evidence="7">The sequence shown here is derived from an EMBL/GenBank/DDBJ whole genome shotgun (WGS) entry which is preliminary data.</text>
</comment>
<evidence type="ECO:0000256" key="2">
    <source>
        <dbReference type="ARBA" id="ARBA00023157"/>
    </source>
</evidence>
<keyword evidence="5" id="KW-0732">Signal</keyword>
<dbReference type="SMART" id="SM00270">
    <property type="entry name" value="ChtBD1"/>
    <property type="match status" value="4"/>
</dbReference>
<feature type="region of interest" description="Disordered" evidence="4">
    <location>
        <begin position="272"/>
        <end position="308"/>
    </location>
</feature>
<gene>
    <name evidence="7" type="ORF">TWF694_007866</name>
</gene>
<feature type="domain" description="Chitin-binding type-1" evidence="6">
    <location>
        <begin position="141"/>
        <end position="187"/>
    </location>
</feature>
<evidence type="ECO:0000313" key="8">
    <source>
        <dbReference type="Proteomes" id="UP001365542"/>
    </source>
</evidence>
<evidence type="ECO:0000256" key="4">
    <source>
        <dbReference type="SAM" id="MobiDB-lite"/>
    </source>
</evidence>
<dbReference type="PANTHER" id="PTHR47849:SF8">
    <property type="entry name" value="LECTIN"/>
    <property type="match status" value="1"/>
</dbReference>
<feature type="disulfide bond" evidence="3">
    <location>
        <begin position="213"/>
        <end position="227"/>
    </location>
</feature>